<dbReference type="Gene3D" id="2.40.110.20">
    <property type="match status" value="1"/>
</dbReference>
<dbReference type="InterPro" id="IPR006091">
    <property type="entry name" value="Acyl-CoA_Oxase/DH_mid-dom"/>
</dbReference>
<dbReference type="SUPFAM" id="SSF56645">
    <property type="entry name" value="Acyl-CoA dehydrogenase NM domain-like"/>
    <property type="match status" value="1"/>
</dbReference>
<evidence type="ECO:0000313" key="10">
    <source>
        <dbReference type="Ensembl" id="ENSGALP00010000265.1"/>
    </source>
</evidence>
<feature type="region of interest" description="Disordered" evidence="5">
    <location>
        <begin position="749"/>
        <end position="771"/>
    </location>
</feature>
<evidence type="ECO:0007829" key="12">
    <source>
        <dbReference type="PeptideAtlas" id="A0A8V0X6Q4"/>
    </source>
</evidence>
<reference evidence="10" key="3">
    <citation type="submission" date="2025-09" db="UniProtKB">
        <authorList>
            <consortium name="Ensembl"/>
        </authorList>
    </citation>
    <scope>IDENTIFICATION</scope>
    <source>
        <strain evidence="10">broiler</strain>
    </source>
</reference>
<evidence type="ECO:0000259" key="6">
    <source>
        <dbReference type="Pfam" id="PF00441"/>
    </source>
</evidence>
<reference evidence="10" key="2">
    <citation type="submission" date="2025-08" db="UniProtKB">
        <authorList>
            <consortium name="Ensembl"/>
        </authorList>
    </citation>
    <scope>IDENTIFICATION</scope>
    <source>
        <strain evidence="10">broiler</strain>
    </source>
</reference>
<feature type="domain" description="Acyl-CoA dehydrogenase/oxidase C-terminal" evidence="6">
    <location>
        <begin position="344"/>
        <end position="502"/>
    </location>
</feature>
<dbReference type="InterPro" id="IPR036250">
    <property type="entry name" value="AcylCo_DH-like_C"/>
</dbReference>
<dbReference type="PANTHER" id="PTHR42707">
    <property type="entry name" value="ACYL-COA DEHYDROGENASE"/>
    <property type="match status" value="1"/>
</dbReference>
<evidence type="ECO:0000259" key="8">
    <source>
        <dbReference type="Pfam" id="PF18158"/>
    </source>
</evidence>
<organism evidence="10 11">
    <name type="scientific">Gallus gallus</name>
    <name type="common">Chicken</name>
    <dbReference type="NCBI Taxonomy" id="9031"/>
    <lineage>
        <taxon>Eukaryota</taxon>
        <taxon>Metazoa</taxon>
        <taxon>Chordata</taxon>
        <taxon>Craniata</taxon>
        <taxon>Vertebrata</taxon>
        <taxon>Euteleostomi</taxon>
        <taxon>Archelosauria</taxon>
        <taxon>Archosauria</taxon>
        <taxon>Dinosauria</taxon>
        <taxon>Saurischia</taxon>
        <taxon>Theropoda</taxon>
        <taxon>Coelurosauria</taxon>
        <taxon>Aves</taxon>
        <taxon>Neognathae</taxon>
        <taxon>Galloanserae</taxon>
        <taxon>Galliformes</taxon>
        <taxon>Phasianidae</taxon>
        <taxon>Phasianinae</taxon>
        <taxon>Gallus</taxon>
    </lineage>
</organism>
<name>A0A8V0X6Q4_CHICK</name>
<evidence type="ECO:0000256" key="2">
    <source>
        <dbReference type="ARBA" id="ARBA00022630"/>
    </source>
</evidence>
<dbReference type="FunCoup" id="A0A8V0X6Q4">
    <property type="interactions" value="11"/>
</dbReference>
<dbReference type="Pfam" id="PF18158">
    <property type="entry name" value="AidB_N"/>
    <property type="match status" value="1"/>
</dbReference>
<feature type="domain" description="Adaptive response protein AidB N-terminal" evidence="8">
    <location>
        <begin position="71"/>
        <end position="219"/>
    </location>
</feature>
<evidence type="ECO:0008006" key="13">
    <source>
        <dbReference type="Google" id="ProtNLM"/>
    </source>
</evidence>
<dbReference type="Pfam" id="PF00441">
    <property type="entry name" value="Acyl-CoA_dh_1"/>
    <property type="match status" value="1"/>
</dbReference>
<sequence>MFTLALCRPTATCRLRHGWDRCQAWSCRGFSTTAGQGQQVSLQEKQVGGDVEMPVARREAETLFQERPEPGNQYLEDALLRSYLEAHLPPKVLEEVSQELEGFGNRLLTKIRPLGWECELNPPVFRQYDAWGQRVDHIVTCSAWKRMKEIAAEEGLIAEAYERRYSNWSRVYQAVKLYLFSTASGGFNCPLAMTDGAAKVIESLGTPASLKNAFDHLTSRDPRKFWTSGQWMTERRGGSDVANGTETVARKQPDGTYRLYGFKWFTSAADSDMALTLARIVDAEGHVKQGSGGLSLFFLRVRDEEEKLNSIQVQRLKEKLGTRQMATAELWLNGAKAELISAEGRGVASISNMLNITRIHNVIGAVASMRRMISLSREYALKRVVFGKLLKDHPLHMQTIARMEVQTRGAFLLLMEMVRLLGLAETNMASEQDQLLLRLLVPVAKLYTGKQATAVATEAMESFGGQGYMEDTGLPVIVRDALVLSIWEGTTNVLSLDVLRSLTKSQGQVMAVFFSTVQNKLELASSSAELQPAVQWVRDAAGRLTRFCQGAAAEGAVPMELAARDFSYSLARIYAGGAGRNSAPWLQSWGTAATAPRSHPWTAPSCTPAAPRAAGCDSHRAALWGCMRSDGVFLVGPPQELQPWLTLPSSEPPPGTWMRQRLSDLTPHRRSLLRSGRAFVLSFSLVPERLCCAWDHPEQRLCCAAPRWTPHLCSLSCTGSRDGRQKQSPIAHQRQHCCPMLLCNSPGRESFQPHHSNSINAGRVGTKIKEK</sequence>
<dbReference type="InterPro" id="IPR052904">
    <property type="entry name" value="Acyl-CoA_dehydrogenase-like"/>
</dbReference>
<dbReference type="SUPFAM" id="SSF47203">
    <property type="entry name" value="Acyl-CoA dehydrogenase C-terminal domain-like"/>
    <property type="match status" value="1"/>
</dbReference>
<dbReference type="InterPro" id="IPR009100">
    <property type="entry name" value="AcylCoA_DH/oxidase_NM_dom_sf"/>
</dbReference>
<evidence type="ECO:0000313" key="11">
    <source>
        <dbReference type="Proteomes" id="UP000000539"/>
    </source>
</evidence>
<dbReference type="GeneTree" id="ENSGT00640000091701"/>
<dbReference type="GO" id="GO:0003995">
    <property type="term" value="F:acyl-CoA dehydrogenase activity"/>
    <property type="evidence" value="ECO:0000318"/>
    <property type="project" value="GO_Central"/>
</dbReference>
<dbReference type="InterPro" id="IPR041504">
    <property type="entry name" value="AidB_N"/>
</dbReference>
<evidence type="ECO:0000259" key="9">
    <source>
        <dbReference type="Pfam" id="PF22217"/>
    </source>
</evidence>
<dbReference type="Pfam" id="PF22217">
    <property type="entry name" value="ACDH-11_C"/>
    <property type="match status" value="1"/>
</dbReference>
<dbReference type="OrthoDB" id="10251155at2759"/>
<evidence type="ECO:0000256" key="1">
    <source>
        <dbReference type="ARBA" id="ARBA00009347"/>
    </source>
</evidence>
<keyword evidence="11" id="KW-1185">Reference proteome</keyword>
<dbReference type="Gene3D" id="1.20.140.10">
    <property type="entry name" value="Butyryl-CoA Dehydrogenase, subunit A, domain 3"/>
    <property type="match status" value="1"/>
</dbReference>
<keyword evidence="2" id="KW-0285">Flavoprotein</keyword>
<feature type="domain" description="Acyl-CoA oxidase/dehydrogenase middle" evidence="7">
    <location>
        <begin position="230"/>
        <end position="333"/>
    </location>
</feature>
<dbReference type="Proteomes" id="UP000000539">
    <property type="component" value="Chromosome 15"/>
</dbReference>
<evidence type="ECO:0000256" key="5">
    <source>
        <dbReference type="SAM" id="MobiDB-lite"/>
    </source>
</evidence>
<comment type="similarity">
    <text evidence="1">Belongs to the acyl-CoA dehydrogenase family.</text>
</comment>
<keyword evidence="12" id="KW-1267">Proteomics identification</keyword>
<dbReference type="Ensembl" id="ENSGALT00010000488.1">
    <property type="protein sequence ID" value="ENSGALP00010000265.1"/>
    <property type="gene ID" value="ENSGALG00010000247.1"/>
</dbReference>
<evidence type="ECO:0000256" key="3">
    <source>
        <dbReference type="ARBA" id="ARBA00022827"/>
    </source>
</evidence>
<dbReference type="InterPro" id="IPR009075">
    <property type="entry name" value="AcylCo_DH/oxidase_C"/>
</dbReference>
<dbReference type="Pfam" id="PF02770">
    <property type="entry name" value="Acyl-CoA_dh_M"/>
    <property type="match status" value="1"/>
</dbReference>
<gene>
    <name evidence="10" type="primary">LOC417013</name>
</gene>
<proteinExistence type="evidence at protein level"/>
<reference evidence="10" key="1">
    <citation type="submission" date="2020-11" db="EMBL/GenBank/DDBJ databases">
        <title>Gallus gallus (Chicken) genome, bGalGal1, GRCg7b, maternal haplotype autosomes + Z &amp; W.</title>
        <authorList>
            <person name="Warren W."/>
            <person name="Formenti G."/>
            <person name="Fedrigo O."/>
            <person name="Haase B."/>
            <person name="Mountcastle J."/>
            <person name="Balacco J."/>
            <person name="Tracey A."/>
            <person name="Schneider V."/>
            <person name="Okimoto R."/>
            <person name="Cheng H."/>
            <person name="Hawken R."/>
            <person name="Howe K."/>
            <person name="Jarvis E.D."/>
        </authorList>
    </citation>
    <scope>NUCLEOTIDE SEQUENCE [LARGE SCALE GENOMIC DNA]</scope>
    <source>
        <strain evidence="10">Broiler</strain>
    </source>
</reference>
<evidence type="ECO:0000259" key="7">
    <source>
        <dbReference type="Pfam" id="PF02770"/>
    </source>
</evidence>
<keyword evidence="4" id="KW-0560">Oxidoreductase</keyword>
<dbReference type="AlphaFoldDB" id="A0A8V0X6Q4"/>
<dbReference type="Gene3D" id="6.10.250.600">
    <property type="match status" value="1"/>
</dbReference>
<dbReference type="PANTHER" id="PTHR42707:SF2">
    <property type="entry name" value="ACD11 DEHYDROGENASE"/>
    <property type="match status" value="1"/>
</dbReference>
<evidence type="ECO:0000256" key="4">
    <source>
        <dbReference type="ARBA" id="ARBA00023002"/>
    </source>
</evidence>
<dbReference type="InterPro" id="IPR053998">
    <property type="entry name" value="ACDH-11_C"/>
</dbReference>
<feature type="domain" description="Acyl-CoA dehydrogenase 11-like C-terminal" evidence="9">
    <location>
        <begin position="508"/>
        <end position="576"/>
    </location>
</feature>
<protein>
    <recommendedName>
        <fullName evidence="13">ACD11 dehydrogenase</fullName>
    </recommendedName>
</protein>
<keyword evidence="3" id="KW-0274">FAD</keyword>
<accession>A0A8V0X6Q4</accession>